<reference evidence="2 3" key="1">
    <citation type="submission" date="2019-11" db="EMBL/GenBank/DDBJ databases">
        <title>Pedobacter petrophilus genome.</title>
        <authorList>
            <person name="Feldbauer M.J."/>
            <person name="Newman J.D."/>
        </authorList>
    </citation>
    <scope>NUCLEOTIDE SEQUENCE [LARGE SCALE GENOMIC DNA]</scope>
    <source>
        <strain evidence="2 3">LMG 29686</strain>
    </source>
</reference>
<feature type="compositionally biased region" description="Basic and acidic residues" evidence="1">
    <location>
        <begin position="35"/>
        <end position="56"/>
    </location>
</feature>
<dbReference type="RefSeq" id="WP_154278647.1">
    <property type="nucleotide sequence ID" value="NZ_JBHUJQ010000001.1"/>
</dbReference>
<evidence type="ECO:0000313" key="3">
    <source>
        <dbReference type="Proteomes" id="UP000487757"/>
    </source>
</evidence>
<organism evidence="2 3">
    <name type="scientific">Pedobacter petrophilus</name>
    <dbReference type="NCBI Taxonomy" id="1908241"/>
    <lineage>
        <taxon>Bacteria</taxon>
        <taxon>Pseudomonadati</taxon>
        <taxon>Bacteroidota</taxon>
        <taxon>Sphingobacteriia</taxon>
        <taxon>Sphingobacteriales</taxon>
        <taxon>Sphingobacteriaceae</taxon>
        <taxon>Pedobacter</taxon>
    </lineage>
</organism>
<dbReference type="Proteomes" id="UP000487757">
    <property type="component" value="Unassembled WGS sequence"/>
</dbReference>
<protein>
    <submittedName>
        <fullName evidence="2">Uncharacterized protein</fullName>
    </submittedName>
</protein>
<keyword evidence="3" id="KW-1185">Reference proteome</keyword>
<evidence type="ECO:0000313" key="2">
    <source>
        <dbReference type="EMBL" id="MRX74481.1"/>
    </source>
</evidence>
<sequence>MKKSKFEKLAPFVMRSNAILASLTGGIQAIAESSVDTKKKDVDSEKQDSASNDHYD</sequence>
<evidence type="ECO:0000256" key="1">
    <source>
        <dbReference type="SAM" id="MobiDB-lite"/>
    </source>
</evidence>
<comment type="caution">
    <text evidence="2">The sequence shown here is derived from an EMBL/GenBank/DDBJ whole genome shotgun (WGS) entry which is preliminary data.</text>
</comment>
<gene>
    <name evidence="2" type="ORF">GJU39_00145</name>
</gene>
<proteinExistence type="predicted"/>
<feature type="region of interest" description="Disordered" evidence="1">
    <location>
        <begin position="33"/>
        <end position="56"/>
    </location>
</feature>
<dbReference type="EMBL" id="WKKH01000001">
    <property type="protein sequence ID" value="MRX74481.1"/>
    <property type="molecule type" value="Genomic_DNA"/>
</dbReference>
<dbReference type="AlphaFoldDB" id="A0A7K0FSY5"/>
<accession>A0A7K0FSY5</accession>
<name>A0A7K0FSY5_9SPHI</name>